<sequence>MPPPPPAPPPPPPPPPPPKATEGNSSSTVGGAASALFAEIRQGGDNITSRLRHVTDDQKAYKQNIQHGAVDFSDLDAKKAEAEAKRQQKQKQPETTAAEEPVTRLEGDKRWVVKHHKGTPSEPCKVTLEDVNMRHAVHIHGCDNTFVEVKGKVNTVSVVSCNKAQVILESVVSALEVLKSDSVDVTVRRFVPTAMVEKSTSVNLFLMDVEEAPNTEIVTACSSAVNVNFPTVEDPTDILERPLPEQFVSRIVRDNRGKYKIETKPNEVA</sequence>
<comment type="similarity">
    <text evidence="1">Belongs to the CAP family.</text>
</comment>
<keyword evidence="5" id="KW-1185">Reference proteome</keyword>
<dbReference type="SMART" id="SM00673">
    <property type="entry name" value="CARP"/>
    <property type="match status" value="1"/>
</dbReference>
<dbReference type="InterPro" id="IPR036223">
    <property type="entry name" value="CAP_C_sf"/>
</dbReference>
<dbReference type="GO" id="GO:0005737">
    <property type="term" value="C:cytoplasm"/>
    <property type="evidence" value="ECO:0007669"/>
    <property type="project" value="TreeGrafter"/>
</dbReference>
<name>A0A1G4II15_TRYEQ</name>
<dbReference type="InterPro" id="IPR013912">
    <property type="entry name" value="Adenylate_cyclase-assoc_CAP_C"/>
</dbReference>
<dbReference type="GO" id="GO:0003779">
    <property type="term" value="F:actin binding"/>
    <property type="evidence" value="ECO:0007669"/>
    <property type="project" value="InterPro"/>
</dbReference>
<dbReference type="EMBL" id="CZPT02001790">
    <property type="protein sequence ID" value="SCU72108.1"/>
    <property type="molecule type" value="Genomic_DNA"/>
</dbReference>
<dbReference type="Gene3D" id="2.160.20.70">
    <property type="match status" value="1"/>
</dbReference>
<dbReference type="Proteomes" id="UP000195570">
    <property type="component" value="Unassembled WGS sequence"/>
</dbReference>
<dbReference type="GO" id="GO:0007015">
    <property type="term" value="P:actin filament organization"/>
    <property type="evidence" value="ECO:0007669"/>
    <property type="project" value="TreeGrafter"/>
</dbReference>
<gene>
    <name evidence="4" type="ORF">TEOVI_000368400</name>
</gene>
<evidence type="ECO:0000256" key="1">
    <source>
        <dbReference type="ARBA" id="ARBA00007659"/>
    </source>
</evidence>
<dbReference type="PROSITE" id="PS51329">
    <property type="entry name" value="C_CAP_COFACTOR_C"/>
    <property type="match status" value="1"/>
</dbReference>
<dbReference type="InterPro" id="IPR016098">
    <property type="entry name" value="CAP/MinC_C"/>
</dbReference>
<reference evidence="4" key="1">
    <citation type="submission" date="2016-09" db="EMBL/GenBank/DDBJ databases">
        <authorList>
            <person name="Hebert L."/>
            <person name="Moumen B."/>
        </authorList>
    </citation>
    <scope>NUCLEOTIDE SEQUENCE [LARGE SCALE GENOMIC DNA]</scope>
    <source>
        <strain evidence="4">OVI</strain>
    </source>
</reference>
<evidence type="ECO:0000256" key="2">
    <source>
        <dbReference type="SAM" id="MobiDB-lite"/>
    </source>
</evidence>
<protein>
    <submittedName>
        <fullName evidence="4">Adenylyl cyclase-associated protein, putative</fullName>
    </submittedName>
</protein>
<dbReference type="PANTHER" id="PTHR10652">
    <property type="entry name" value="ADENYLYL CYCLASE-ASSOCIATED PROTEIN"/>
    <property type="match status" value="1"/>
</dbReference>
<evidence type="ECO:0000313" key="4">
    <source>
        <dbReference type="EMBL" id="SCU72108.1"/>
    </source>
</evidence>
<feature type="region of interest" description="Disordered" evidence="2">
    <location>
        <begin position="1"/>
        <end position="33"/>
    </location>
</feature>
<dbReference type="AlphaFoldDB" id="A0A1G4II15"/>
<dbReference type="InterPro" id="IPR017901">
    <property type="entry name" value="C-CAP_CF_C-like"/>
</dbReference>
<comment type="caution">
    <text evidence="4">The sequence shown here is derived from an EMBL/GenBank/DDBJ whole genome shotgun (WGS) entry which is preliminary data.</text>
</comment>
<evidence type="ECO:0000313" key="5">
    <source>
        <dbReference type="Proteomes" id="UP000195570"/>
    </source>
</evidence>
<dbReference type="VEuPathDB" id="TriTrypDB:TEOVI_000368400"/>
<organism evidence="4 5">
    <name type="scientific">Trypanosoma equiperdum</name>
    <dbReference type="NCBI Taxonomy" id="5694"/>
    <lineage>
        <taxon>Eukaryota</taxon>
        <taxon>Discoba</taxon>
        <taxon>Euglenozoa</taxon>
        <taxon>Kinetoplastea</taxon>
        <taxon>Metakinetoplastina</taxon>
        <taxon>Trypanosomatida</taxon>
        <taxon>Trypanosomatidae</taxon>
        <taxon>Trypanosoma</taxon>
    </lineage>
</organism>
<dbReference type="SUPFAM" id="SSF101447">
    <property type="entry name" value="Formin homology 2 domain (FH2 domain)"/>
    <property type="match status" value="1"/>
</dbReference>
<proteinExistence type="inferred from homology"/>
<accession>A0A1G4II15</accession>
<evidence type="ECO:0000259" key="3">
    <source>
        <dbReference type="PROSITE" id="PS51329"/>
    </source>
</evidence>
<feature type="domain" description="C-CAP/cofactor C-like" evidence="3">
    <location>
        <begin position="101"/>
        <end position="243"/>
    </location>
</feature>
<dbReference type="SUPFAM" id="SSF69340">
    <property type="entry name" value="C-terminal domain of adenylylcyclase associated protein"/>
    <property type="match status" value="1"/>
</dbReference>
<dbReference type="GO" id="GO:0008179">
    <property type="term" value="F:adenylate cyclase binding"/>
    <property type="evidence" value="ECO:0007669"/>
    <property type="project" value="TreeGrafter"/>
</dbReference>
<dbReference type="PANTHER" id="PTHR10652:SF0">
    <property type="entry name" value="ADENYLYL CYCLASE-ASSOCIATED PROTEIN"/>
    <property type="match status" value="1"/>
</dbReference>
<dbReference type="GeneID" id="92377624"/>
<dbReference type="InterPro" id="IPR001837">
    <property type="entry name" value="Adenylate_cyclase-assoc_CAP"/>
</dbReference>
<dbReference type="InterPro" id="IPR006599">
    <property type="entry name" value="CARP_motif"/>
</dbReference>
<feature type="region of interest" description="Disordered" evidence="2">
    <location>
        <begin position="79"/>
        <end position="108"/>
    </location>
</feature>
<feature type="compositionally biased region" description="Pro residues" evidence="2">
    <location>
        <begin position="1"/>
        <end position="19"/>
    </location>
</feature>
<dbReference type="GO" id="GO:0019933">
    <property type="term" value="P:cAMP-mediated signaling"/>
    <property type="evidence" value="ECO:0007669"/>
    <property type="project" value="TreeGrafter"/>
</dbReference>
<dbReference type="RefSeq" id="XP_067082657.1">
    <property type="nucleotide sequence ID" value="XM_067226556.1"/>
</dbReference>
<dbReference type="Pfam" id="PF08603">
    <property type="entry name" value="CAP_C"/>
    <property type="match status" value="1"/>
</dbReference>